<dbReference type="SUPFAM" id="SSF54695">
    <property type="entry name" value="POZ domain"/>
    <property type="match status" value="1"/>
</dbReference>
<reference evidence="2" key="1">
    <citation type="journal article" date="2013" name="Genetics">
        <title>The draft genome and transcriptome of Panagrellus redivivus are shaped by the harsh demands of a free-living lifestyle.</title>
        <authorList>
            <person name="Srinivasan J."/>
            <person name="Dillman A.R."/>
            <person name="Macchietto M.G."/>
            <person name="Heikkinen L."/>
            <person name="Lakso M."/>
            <person name="Fracchia K.M."/>
            <person name="Antoshechkin I."/>
            <person name="Mortazavi A."/>
            <person name="Wong G."/>
            <person name="Sternberg P.W."/>
        </authorList>
    </citation>
    <scope>NUCLEOTIDE SEQUENCE [LARGE SCALE GENOMIC DNA]</scope>
    <source>
        <strain evidence="2">MT8872</strain>
    </source>
</reference>
<dbReference type="CDD" id="cd18186">
    <property type="entry name" value="BTB_POZ_ZBTB_KLHL-like"/>
    <property type="match status" value="1"/>
</dbReference>
<dbReference type="AlphaFoldDB" id="A0A7E4VHW7"/>
<dbReference type="InterPro" id="IPR011333">
    <property type="entry name" value="SKP1/BTB/POZ_sf"/>
</dbReference>
<dbReference type="PROSITE" id="PS50097">
    <property type="entry name" value="BTB"/>
    <property type="match status" value="1"/>
</dbReference>
<name>A0A7E4VHW7_PANRE</name>
<evidence type="ECO:0000313" key="3">
    <source>
        <dbReference type="WBParaSite" id="Pan_g2064.t1"/>
    </source>
</evidence>
<dbReference type="PANTHER" id="PTHR46672">
    <property type="entry name" value="OS08G0495500 PROTEIN-RELATED"/>
    <property type="match status" value="1"/>
</dbReference>
<dbReference type="SMART" id="SM00225">
    <property type="entry name" value="BTB"/>
    <property type="match status" value="1"/>
</dbReference>
<sequence>MAPHIVAESVFTSSRSNPADDCSMVTLHVDGHTFAVQKALLMDASPVFNAMFSHDTKEAASKHVEVKDFDANTVVAIVACLNGHLPTSATAEEIIEMLWLADKYFMEAVTLELEAVLIKMVTVDTLFGITRYASAQSRTRLMARCVHVYCVADEVVFAPEDFDVKNALIKGMFATRL</sequence>
<feature type="domain" description="BTB" evidence="1">
    <location>
        <begin position="23"/>
        <end position="78"/>
    </location>
</feature>
<dbReference type="InterPro" id="IPR044714">
    <property type="entry name" value="AtSIBP1-like"/>
</dbReference>
<evidence type="ECO:0000313" key="2">
    <source>
        <dbReference type="Proteomes" id="UP000492821"/>
    </source>
</evidence>
<accession>A0A7E4VHW7</accession>
<proteinExistence type="predicted"/>
<keyword evidence="2" id="KW-1185">Reference proteome</keyword>
<dbReference type="Gene3D" id="3.30.710.10">
    <property type="entry name" value="Potassium Channel Kv1.1, Chain A"/>
    <property type="match status" value="1"/>
</dbReference>
<dbReference type="Proteomes" id="UP000492821">
    <property type="component" value="Unassembled WGS sequence"/>
</dbReference>
<dbReference type="WBParaSite" id="Pan_g2064.t1">
    <property type="protein sequence ID" value="Pan_g2064.t1"/>
    <property type="gene ID" value="Pan_g2064"/>
</dbReference>
<dbReference type="InterPro" id="IPR000210">
    <property type="entry name" value="BTB/POZ_dom"/>
</dbReference>
<dbReference type="Pfam" id="PF00651">
    <property type="entry name" value="BTB"/>
    <property type="match status" value="1"/>
</dbReference>
<evidence type="ECO:0000259" key="1">
    <source>
        <dbReference type="PROSITE" id="PS50097"/>
    </source>
</evidence>
<protein>
    <submittedName>
        <fullName evidence="3">BTB domain-containing protein</fullName>
    </submittedName>
</protein>
<organism evidence="2 3">
    <name type="scientific">Panagrellus redivivus</name>
    <name type="common">Microworm</name>
    <dbReference type="NCBI Taxonomy" id="6233"/>
    <lineage>
        <taxon>Eukaryota</taxon>
        <taxon>Metazoa</taxon>
        <taxon>Ecdysozoa</taxon>
        <taxon>Nematoda</taxon>
        <taxon>Chromadorea</taxon>
        <taxon>Rhabditida</taxon>
        <taxon>Tylenchina</taxon>
        <taxon>Panagrolaimomorpha</taxon>
        <taxon>Panagrolaimoidea</taxon>
        <taxon>Panagrolaimidae</taxon>
        <taxon>Panagrellus</taxon>
    </lineage>
</organism>
<reference evidence="3" key="2">
    <citation type="submission" date="2020-10" db="UniProtKB">
        <authorList>
            <consortium name="WormBaseParasite"/>
        </authorList>
    </citation>
    <scope>IDENTIFICATION</scope>
</reference>